<proteinExistence type="predicted"/>
<dbReference type="Proteomes" id="UP000494165">
    <property type="component" value="Unassembled WGS sequence"/>
</dbReference>
<evidence type="ECO:0000259" key="2">
    <source>
        <dbReference type="Pfam" id="PF03067"/>
    </source>
</evidence>
<feature type="chain" id="PRO_5035735099" description="Chitin-binding type-4 domain-containing protein" evidence="1">
    <location>
        <begin position="22"/>
        <end position="214"/>
    </location>
</feature>
<evidence type="ECO:0000256" key="1">
    <source>
        <dbReference type="SAM" id="SignalP"/>
    </source>
</evidence>
<accession>A0A8S1CS50</accession>
<dbReference type="AlphaFoldDB" id="A0A8S1CS50"/>
<dbReference type="OrthoDB" id="64893at2759"/>
<sequence length="214" mass="23509">MVNTLAALFVALVVSTAHVAGHGFAKDPPSRSSMWRYGYDTPINYEDSQLWCGGFQIQHNAYGGKCGPCGDSYGDARPRANENTGKFGRGIVSRTYVQGQAISATFEITANHRGWIQFSMCKLNTTNQLETEECFVPLQLKGTTETKYVLPNDNIGETTVQLQLPPNLVCQRCVLQWHYHTGNSWGTCEDGNGAIGCGPQETFRTCSDVAVMQL</sequence>
<comment type="caution">
    <text evidence="3">The sequence shown here is derived from an EMBL/GenBank/DDBJ whole genome shotgun (WGS) entry which is preliminary data.</text>
</comment>
<protein>
    <recommendedName>
        <fullName evidence="2">Chitin-binding type-4 domain-containing protein</fullName>
    </recommendedName>
</protein>
<feature type="signal peptide" evidence="1">
    <location>
        <begin position="1"/>
        <end position="21"/>
    </location>
</feature>
<dbReference type="EMBL" id="CADEPI010000063">
    <property type="protein sequence ID" value="CAB3371644.1"/>
    <property type="molecule type" value="Genomic_DNA"/>
</dbReference>
<keyword evidence="4" id="KW-1185">Reference proteome</keyword>
<evidence type="ECO:0000313" key="4">
    <source>
        <dbReference type="Proteomes" id="UP000494165"/>
    </source>
</evidence>
<organism evidence="3 4">
    <name type="scientific">Cloeon dipterum</name>
    <dbReference type="NCBI Taxonomy" id="197152"/>
    <lineage>
        <taxon>Eukaryota</taxon>
        <taxon>Metazoa</taxon>
        <taxon>Ecdysozoa</taxon>
        <taxon>Arthropoda</taxon>
        <taxon>Hexapoda</taxon>
        <taxon>Insecta</taxon>
        <taxon>Pterygota</taxon>
        <taxon>Palaeoptera</taxon>
        <taxon>Ephemeroptera</taxon>
        <taxon>Pisciforma</taxon>
        <taxon>Baetidae</taxon>
        <taxon>Cloeon</taxon>
    </lineage>
</organism>
<reference evidence="3 4" key="1">
    <citation type="submission" date="2020-04" db="EMBL/GenBank/DDBJ databases">
        <authorList>
            <person name="Alioto T."/>
            <person name="Alioto T."/>
            <person name="Gomez Garrido J."/>
        </authorList>
    </citation>
    <scope>NUCLEOTIDE SEQUENCE [LARGE SCALE GENOMIC DNA]</scope>
</reference>
<gene>
    <name evidence="3" type="ORF">CLODIP_2_CD01638</name>
</gene>
<name>A0A8S1CS50_9INSE</name>
<feature type="domain" description="Chitin-binding type-4" evidence="2">
    <location>
        <begin position="22"/>
        <end position="209"/>
    </location>
</feature>
<evidence type="ECO:0000313" key="3">
    <source>
        <dbReference type="EMBL" id="CAB3371644.1"/>
    </source>
</evidence>
<dbReference type="Pfam" id="PF03067">
    <property type="entry name" value="LPMO_10"/>
    <property type="match status" value="1"/>
</dbReference>
<dbReference type="InterPro" id="IPR004302">
    <property type="entry name" value="Cellulose/chitin-bd_N"/>
</dbReference>
<keyword evidence="1" id="KW-0732">Signal</keyword>